<evidence type="ECO:0000259" key="1">
    <source>
        <dbReference type="Pfam" id="PF01979"/>
    </source>
</evidence>
<dbReference type="RefSeq" id="WP_272653162.1">
    <property type="nucleotide sequence ID" value="NZ_JAZDDG010000015.1"/>
</dbReference>
<dbReference type="Pfam" id="PF01979">
    <property type="entry name" value="Amidohydro_1"/>
    <property type="match status" value="2"/>
</dbReference>
<dbReference type="InterPro" id="IPR051781">
    <property type="entry name" value="Metallo-dep_Hydrolase"/>
</dbReference>
<feature type="domain" description="Amidohydrolase-related" evidence="1">
    <location>
        <begin position="84"/>
        <end position="270"/>
    </location>
</feature>
<evidence type="ECO:0000313" key="3">
    <source>
        <dbReference type="Proteomes" id="UP001356308"/>
    </source>
</evidence>
<comment type="caution">
    <text evidence="2">The sequence shown here is derived from an EMBL/GenBank/DDBJ whole genome shotgun (WGS) entry which is preliminary data.</text>
</comment>
<accession>A0ABU7IZW4</accession>
<protein>
    <submittedName>
        <fullName evidence="2">Amidohydrolase family protein</fullName>
    </submittedName>
</protein>
<dbReference type="InterPro" id="IPR006680">
    <property type="entry name" value="Amidohydro-rel"/>
</dbReference>
<dbReference type="Gene3D" id="2.30.40.10">
    <property type="entry name" value="Urease, subunit C, domain 1"/>
    <property type="match status" value="2"/>
</dbReference>
<gene>
    <name evidence="2" type="ORF">V1I91_20740</name>
</gene>
<name>A0ABU7IZW4_9FLAO</name>
<reference evidence="2 3" key="1">
    <citation type="submission" date="2024-01" db="EMBL/GenBank/DDBJ databases">
        <title>Maribacter spp. originated from different algae showed divergent polysaccharides utilization ability.</title>
        <authorList>
            <person name="Wang H."/>
            <person name="Wu Y."/>
        </authorList>
    </citation>
    <scope>NUCLEOTIDE SEQUENCE [LARGE SCALE GENOMIC DNA]</scope>
    <source>
        <strain evidence="2 3">PR1</strain>
    </source>
</reference>
<keyword evidence="3" id="KW-1185">Reference proteome</keyword>
<sequence>MYLSRIIIFIELIAIIGCTDTSPTFQVNNGILIENATIISANKDGKIDKCVGYVLLDDEMILYSGIQKPSVTGTIKNINGEGKFIIPGLIDSHVHLANIAGMTWQNKRNHPKLAKSYFNQLPKSYLFYGYTTLIDVNNYAPDILDEIKNQVIRPDIYTCGQQVQVMNDFMMEMEELPLRDRLEYPFLFDKYNDNIHIPDSINLELHSPRAIVNTIVAGQQGIGIKIVYEDESSGFPQSWELPSLHLMRDLVAQAHKEGVPVLMHATSYDAQKFGLEAGVDIFAHTMWNWYKNPEQFLDTEFTKEHQDVLKQIATRKNGYQLTFRTIYGEVDLFKDNFNVDPALVDIYPKAYLNWLNTEEGNWGKQKIINRAKIIKAINPTLYNYLRAQFNSDEAMFRGIQQVFIQRMNTVAKYLADKDANLLFGTDGVAMNMATNPPGYNGFLEMQHWVNAGISLEKIFIAATINNANAFHIGDKYGTIEKGKIANLVLLDEDPLQNISAYDQINAVIVRGKNYPRNTLSASQNDKNNMI</sequence>
<dbReference type="Proteomes" id="UP001356308">
    <property type="component" value="Unassembled WGS sequence"/>
</dbReference>
<organism evidence="2 3">
    <name type="scientific">Maribacter cobaltidurans</name>
    <dbReference type="NCBI Taxonomy" id="1178778"/>
    <lineage>
        <taxon>Bacteria</taxon>
        <taxon>Pseudomonadati</taxon>
        <taxon>Bacteroidota</taxon>
        <taxon>Flavobacteriia</taxon>
        <taxon>Flavobacteriales</taxon>
        <taxon>Flavobacteriaceae</taxon>
        <taxon>Maribacter</taxon>
    </lineage>
</organism>
<dbReference type="Gene3D" id="3.20.20.140">
    <property type="entry name" value="Metal-dependent hydrolases"/>
    <property type="match status" value="2"/>
</dbReference>
<dbReference type="InterPro" id="IPR011059">
    <property type="entry name" value="Metal-dep_hydrolase_composite"/>
</dbReference>
<dbReference type="EMBL" id="JAZDDG010000015">
    <property type="protein sequence ID" value="MEE1978516.1"/>
    <property type="molecule type" value="Genomic_DNA"/>
</dbReference>
<feature type="domain" description="Amidohydrolase-related" evidence="1">
    <location>
        <begin position="407"/>
        <end position="512"/>
    </location>
</feature>
<proteinExistence type="predicted"/>
<dbReference type="PANTHER" id="PTHR43135:SF3">
    <property type="entry name" value="ALPHA-D-RIBOSE 1-METHYLPHOSPHONATE 5-TRIPHOSPHATE DIPHOSPHATASE"/>
    <property type="match status" value="1"/>
</dbReference>
<evidence type="ECO:0000313" key="2">
    <source>
        <dbReference type="EMBL" id="MEE1978516.1"/>
    </source>
</evidence>
<dbReference type="InterPro" id="IPR032466">
    <property type="entry name" value="Metal_Hydrolase"/>
</dbReference>
<dbReference type="PANTHER" id="PTHR43135">
    <property type="entry name" value="ALPHA-D-RIBOSE 1-METHYLPHOSPHONATE 5-TRIPHOSPHATE DIPHOSPHATASE"/>
    <property type="match status" value="1"/>
</dbReference>
<dbReference type="SUPFAM" id="SSF51556">
    <property type="entry name" value="Metallo-dependent hydrolases"/>
    <property type="match status" value="1"/>
</dbReference>
<dbReference type="SUPFAM" id="SSF51338">
    <property type="entry name" value="Composite domain of metallo-dependent hydrolases"/>
    <property type="match status" value="1"/>
</dbReference>